<dbReference type="GO" id="GO:0035556">
    <property type="term" value="P:intracellular signal transduction"/>
    <property type="evidence" value="ECO:0007669"/>
    <property type="project" value="TreeGrafter"/>
</dbReference>
<dbReference type="FunFam" id="1.10.150.50:FF:000051">
    <property type="entry name" value="Lymphocyte cytosolic protein 2"/>
    <property type="match status" value="1"/>
</dbReference>
<evidence type="ECO:0000256" key="4">
    <source>
        <dbReference type="ARBA" id="ARBA00022999"/>
    </source>
</evidence>
<dbReference type="SUPFAM" id="SSF55550">
    <property type="entry name" value="SH2 domain"/>
    <property type="match status" value="1"/>
</dbReference>
<dbReference type="GO" id="GO:0005829">
    <property type="term" value="C:cytosol"/>
    <property type="evidence" value="ECO:0007669"/>
    <property type="project" value="UniProtKB-ARBA"/>
</dbReference>
<evidence type="ECO:0000256" key="10">
    <source>
        <dbReference type="PROSITE-ProRule" id="PRU00191"/>
    </source>
</evidence>
<dbReference type="Pfam" id="PF07647">
    <property type="entry name" value="SAM_2"/>
    <property type="match status" value="1"/>
</dbReference>
<evidence type="ECO:0000256" key="8">
    <source>
        <dbReference type="ARBA" id="ARBA00076939"/>
    </source>
</evidence>
<dbReference type="RefSeq" id="XP_054833850.1">
    <property type="nucleotide sequence ID" value="XM_054977875.1"/>
</dbReference>
<dbReference type="GeneID" id="129328661"/>
<keyword evidence="4 10" id="KW-0727">SH2 domain</keyword>
<feature type="domain" description="SH2" evidence="12">
    <location>
        <begin position="422"/>
        <end position="530"/>
    </location>
</feature>
<dbReference type="CTD" id="3937"/>
<dbReference type="PANTHER" id="PTHR14098">
    <property type="entry name" value="SH2 DOMAIN CONTAINING PROTEIN"/>
    <property type="match status" value="1"/>
</dbReference>
<dbReference type="InterPro" id="IPR000980">
    <property type="entry name" value="SH2"/>
</dbReference>
<feature type="region of interest" description="Disordered" evidence="11">
    <location>
        <begin position="276"/>
        <end position="409"/>
    </location>
</feature>
<dbReference type="PANTHER" id="PTHR14098:SF1">
    <property type="entry name" value="LYMPHOCYTE CYTOSOLIC PROTEIN 2"/>
    <property type="match status" value="1"/>
</dbReference>
<dbReference type="InterPro" id="IPR036860">
    <property type="entry name" value="SH2_dom_sf"/>
</dbReference>
<sequence length="533" mass="60719">MDSRHLPYRSEVDSWTPHDLADYFRRLNYKDCEKVVRKHSITGQRFLNMSENDIQKFPKLRMPILSKLSMDINRNEERRSIFPKRTYTQKVPQNTDFRQEEADSWSSFESDDYESPDDQEPGVDYETPNDGDSAEEENDGDYEPPPSNDDETHRNAIFPSKPIPTPSEYIDRAATVKTSLQPPVPPQRSVPSPIPSPIPATHGDRSAGSLFSSPSSNETNREKNIKMFKPPIDRTKKPPLNRSGPLFDRDALRGGKRGIFPEMSLTPQLRFLGKELEKIQKPPVPSNDNHERLNPTSRRIPPSLQNNQVSERKAEVNVPQRPVPQPPSQFFNTFPSRTTKPLAKQSLLPPKNIPDAYPESTVSSSGSLPSRLQPSNICRTFSKGRADSRPPLPIPDRQTTQTSNTEHEVEQEFCKASPNQKWYAADITRTEAEVALRNINQDGTFLVRNSSRKTPEQPYVLMVLYNDKVYNIQIRYQLEDQIYFLGTGLKGNEDFTSVGDIIDYFRKAPLRLIDGKDRGSRKQCTLTYAAGTL</sequence>
<dbReference type="Gene3D" id="1.10.150.50">
    <property type="entry name" value="Transcription Factor, Ets-1"/>
    <property type="match status" value="1"/>
</dbReference>
<feature type="compositionally biased region" description="Polar residues" evidence="11">
    <location>
        <begin position="330"/>
        <end position="339"/>
    </location>
</feature>
<accession>A0AA97JA22</accession>
<dbReference type="Gene3D" id="3.30.505.10">
    <property type="entry name" value="SH2 domain"/>
    <property type="match status" value="1"/>
</dbReference>
<evidence type="ECO:0000259" key="12">
    <source>
        <dbReference type="PROSITE" id="PS50001"/>
    </source>
</evidence>
<comment type="subcellular location">
    <subcellularLocation>
        <location evidence="1">Cytoplasm</location>
    </subcellularLocation>
</comment>
<dbReference type="SUPFAM" id="SSF47769">
    <property type="entry name" value="SAM/Pointed domain"/>
    <property type="match status" value="1"/>
</dbReference>
<organism evidence="13 14">
    <name type="scientific">Eublepharis macularius</name>
    <name type="common">Leopard gecko</name>
    <name type="synonym">Cyrtodactylus macularius</name>
    <dbReference type="NCBI Taxonomy" id="481883"/>
    <lineage>
        <taxon>Eukaryota</taxon>
        <taxon>Metazoa</taxon>
        <taxon>Chordata</taxon>
        <taxon>Craniata</taxon>
        <taxon>Vertebrata</taxon>
        <taxon>Euteleostomi</taxon>
        <taxon>Lepidosauria</taxon>
        <taxon>Squamata</taxon>
        <taxon>Bifurcata</taxon>
        <taxon>Gekkota</taxon>
        <taxon>Eublepharidae</taxon>
        <taxon>Eublepharinae</taxon>
        <taxon>Eublepharis</taxon>
    </lineage>
</organism>
<dbReference type="FunFam" id="3.30.505.10:FF:000016">
    <property type="entry name" value="B-cell linker protein isoform 2"/>
    <property type="match status" value="1"/>
</dbReference>
<feature type="compositionally biased region" description="Acidic residues" evidence="11">
    <location>
        <begin position="109"/>
        <end position="142"/>
    </location>
</feature>
<dbReference type="AlphaFoldDB" id="A0AA97JA22"/>
<dbReference type="InterPro" id="IPR051751">
    <property type="entry name" value="Immunoreceptor_sig_adapters"/>
</dbReference>
<comment type="function">
    <text evidence="5">Adapter protein primarily involved in signaling pathways within T-cells, as well as other immune cells such as platelets, mast cells, and natural killer (NK) cells. Plays a crucial role for transducing signal from the T-cell receptor (TCR) after antigen recognition leading to T-cell activation. Mechanistically, once phosphorylated by the kinase ZAP70, mediates interactions with the guanine-nucleotide exchange factor VAV1, the adapter protein NCK and the kinase ITK. In turn, stimulates the activation of PKC-theta/PRKCQ and NF-kappa-B transcriptional activity in response to CD3 and CD28 costimulation. Also plays an essential role in AGER-induced signaling pathways including p38 MAPK and ERK1/2 activation leading to cytokine release and pro-inflammatory responses.</text>
</comment>
<dbReference type="GO" id="GO:0002376">
    <property type="term" value="P:immune system process"/>
    <property type="evidence" value="ECO:0007669"/>
    <property type="project" value="UniProtKB-ARBA"/>
</dbReference>
<feature type="compositionally biased region" description="Polar residues" evidence="11">
    <location>
        <begin position="360"/>
        <end position="379"/>
    </location>
</feature>
<feature type="compositionally biased region" description="Pro residues" evidence="11">
    <location>
        <begin position="182"/>
        <end position="198"/>
    </location>
</feature>
<feature type="compositionally biased region" description="Polar residues" evidence="11">
    <location>
        <begin position="86"/>
        <end position="96"/>
    </location>
</feature>
<evidence type="ECO:0000256" key="11">
    <source>
        <dbReference type="SAM" id="MobiDB-lite"/>
    </source>
</evidence>
<evidence type="ECO:0000313" key="14">
    <source>
        <dbReference type="RefSeq" id="XP_054833850.1"/>
    </source>
</evidence>
<dbReference type="KEGG" id="emc:129328661"/>
<evidence type="ECO:0000256" key="6">
    <source>
        <dbReference type="ARBA" id="ARBA00064703"/>
    </source>
</evidence>
<evidence type="ECO:0000256" key="3">
    <source>
        <dbReference type="ARBA" id="ARBA00022553"/>
    </source>
</evidence>
<evidence type="ECO:0000256" key="9">
    <source>
        <dbReference type="ARBA" id="ARBA00079396"/>
    </source>
</evidence>
<evidence type="ECO:0000256" key="2">
    <source>
        <dbReference type="ARBA" id="ARBA00022490"/>
    </source>
</evidence>
<feature type="compositionally biased region" description="Polar residues" evidence="11">
    <location>
        <begin position="209"/>
        <end position="218"/>
    </location>
</feature>
<feature type="region of interest" description="Disordered" evidence="11">
    <location>
        <begin position="80"/>
        <end position="259"/>
    </location>
</feature>
<dbReference type="GO" id="GO:0007169">
    <property type="term" value="P:cell surface receptor protein tyrosine kinase signaling pathway"/>
    <property type="evidence" value="ECO:0007669"/>
    <property type="project" value="TreeGrafter"/>
</dbReference>
<evidence type="ECO:0000256" key="7">
    <source>
        <dbReference type="ARBA" id="ARBA00073181"/>
    </source>
</evidence>
<reference evidence="14" key="1">
    <citation type="submission" date="2025-08" db="UniProtKB">
        <authorList>
            <consortium name="RefSeq"/>
        </authorList>
    </citation>
    <scope>IDENTIFICATION</scope>
    <source>
        <tissue evidence="14">Blood</tissue>
    </source>
</reference>
<dbReference type="Pfam" id="PF00017">
    <property type="entry name" value="SH2"/>
    <property type="match status" value="1"/>
</dbReference>
<dbReference type="InterPro" id="IPR001660">
    <property type="entry name" value="SAM"/>
</dbReference>
<keyword evidence="2" id="KW-0963">Cytoplasm</keyword>
<dbReference type="Proteomes" id="UP001190640">
    <property type="component" value="Chromosome 4"/>
</dbReference>
<evidence type="ECO:0000256" key="1">
    <source>
        <dbReference type="ARBA" id="ARBA00004496"/>
    </source>
</evidence>
<gene>
    <name evidence="14" type="primary">LCP2</name>
</gene>
<protein>
    <recommendedName>
        <fullName evidence="7">Lymphocyte cytosolic protein 2</fullName>
    </recommendedName>
    <alternativeName>
        <fullName evidence="8">SH2 domain-containing leukocyte protein of 76 kDa</fullName>
    </alternativeName>
    <alternativeName>
        <fullName evidence="9">SLP-76 tyrosine phosphoprotein</fullName>
    </alternativeName>
</protein>
<dbReference type="InterPro" id="IPR013761">
    <property type="entry name" value="SAM/pointed_sf"/>
</dbReference>
<evidence type="ECO:0000256" key="5">
    <source>
        <dbReference type="ARBA" id="ARBA00055328"/>
    </source>
</evidence>
<feature type="compositionally biased region" description="Basic and acidic residues" evidence="11">
    <location>
        <begin position="219"/>
        <end position="236"/>
    </location>
</feature>
<dbReference type="PROSITE" id="PS50001">
    <property type="entry name" value="SH2"/>
    <property type="match status" value="1"/>
</dbReference>
<dbReference type="SMART" id="SM00252">
    <property type="entry name" value="SH2"/>
    <property type="match status" value="1"/>
</dbReference>
<keyword evidence="3" id="KW-0597">Phosphoprotein</keyword>
<comment type="subunit">
    <text evidence="6">Interacts with SLA. Interacts with CBLB. Interacts with GRB2. Interacts with SHB. Interacts with PRAM1. Interacts (via SH2 domain) with CD6 (via tyrosine phosphorylated C-terminus). Interacts with FYB1 and the phosphorylated form of FYB2. Interacts with 14-3-3 adapter/YWHAZ; this phosphorylation leads to YWHAZ proteolytic degradation. Interacts with VAV1; this interaction plays a role in TCR-mediated cytokine production. Interacts with AGER; this interaction plays an important role in AGER-mediated pro-inflammatory responses and cytokine release.</text>
</comment>
<keyword evidence="13" id="KW-1185">Reference proteome</keyword>
<evidence type="ECO:0000313" key="13">
    <source>
        <dbReference type="Proteomes" id="UP001190640"/>
    </source>
</evidence>
<name>A0AA97JA22_EUBMA</name>
<proteinExistence type="predicted"/>